<dbReference type="AlphaFoldDB" id="C5S049"/>
<dbReference type="InterPro" id="IPR007539">
    <property type="entry name" value="DUF551"/>
</dbReference>
<sequence>MIKENNGWISVKDALPEPYRAVLVINSEEYFLASIRSDGEFHLSNFSRVYDVTHWQPLPPPSTKSNSAREK</sequence>
<dbReference type="Pfam" id="PF04448">
    <property type="entry name" value="DUF551"/>
    <property type="match status" value="1"/>
</dbReference>
<protein>
    <recommendedName>
        <fullName evidence="1">DUF551 domain-containing protein</fullName>
    </recommendedName>
</protein>
<evidence type="ECO:0000259" key="1">
    <source>
        <dbReference type="Pfam" id="PF04448"/>
    </source>
</evidence>
<organism evidence="2 3">
    <name type="scientific">Actinobacillus minor NM305</name>
    <dbReference type="NCBI Taxonomy" id="637911"/>
    <lineage>
        <taxon>Bacteria</taxon>
        <taxon>Pseudomonadati</taxon>
        <taxon>Pseudomonadota</taxon>
        <taxon>Gammaproteobacteria</taxon>
        <taxon>Pasteurellales</taxon>
        <taxon>Pasteurellaceae</taxon>
        <taxon>Actinobacillus</taxon>
    </lineage>
</organism>
<feature type="domain" description="DUF551" evidence="1">
    <location>
        <begin position="7"/>
        <end position="62"/>
    </location>
</feature>
<dbReference type="OrthoDB" id="5678344at2"/>
<dbReference type="RefSeq" id="WP_005822957.1">
    <property type="nucleotide sequence ID" value="NZ_ACQL01000066.1"/>
</dbReference>
<gene>
    <name evidence="2" type="ORF">AM305_06361</name>
</gene>
<dbReference type="Proteomes" id="UP000005532">
    <property type="component" value="Unassembled WGS sequence"/>
</dbReference>
<reference evidence="2 3" key="1">
    <citation type="journal article" date="2010" name="Vet. Microbiol.">
        <title>Production of haemolysins by strains of the Actinobacillus minor/porcitonsillarum complex.</title>
        <authorList>
            <person name="Arya G."/>
            <person name="Niven D.F."/>
        </authorList>
    </citation>
    <scope>NUCLEOTIDE SEQUENCE [LARGE SCALE GENOMIC DNA]</scope>
    <source>
        <strain evidence="2 3">NM305</strain>
    </source>
</reference>
<comment type="caution">
    <text evidence="2">The sequence shown here is derived from an EMBL/GenBank/DDBJ whole genome shotgun (WGS) entry which is preliminary data.</text>
</comment>
<dbReference type="EMBL" id="ACQL01000066">
    <property type="protein sequence ID" value="EER47714.1"/>
    <property type="molecule type" value="Genomic_DNA"/>
</dbReference>
<proteinExistence type="predicted"/>
<evidence type="ECO:0000313" key="2">
    <source>
        <dbReference type="EMBL" id="EER47714.1"/>
    </source>
</evidence>
<evidence type="ECO:0000313" key="3">
    <source>
        <dbReference type="Proteomes" id="UP000005532"/>
    </source>
</evidence>
<accession>C5S049</accession>
<name>C5S049_9PAST</name>